<dbReference type="InterPro" id="IPR031127">
    <property type="entry name" value="E3_UB_ligase_RBR"/>
</dbReference>
<evidence type="ECO:0000256" key="9">
    <source>
        <dbReference type="SAM" id="MobiDB-lite"/>
    </source>
</evidence>
<keyword evidence="3" id="KW-0808">Transferase</keyword>
<accession>A0A420IKW1</accession>
<evidence type="ECO:0000256" key="8">
    <source>
        <dbReference type="ARBA" id="ARBA00022833"/>
    </source>
</evidence>
<protein>
    <recommendedName>
        <fullName evidence="2">RBR-type E3 ubiquitin transferase</fullName>
        <ecNumber evidence="2">2.3.2.31</ecNumber>
    </recommendedName>
</protein>
<dbReference type="OrthoDB" id="9977870at2759"/>
<gene>
    <name evidence="11" type="ORF">GcC1_080019</name>
</gene>
<dbReference type="InterPro" id="IPR017907">
    <property type="entry name" value="Znf_RING_CS"/>
</dbReference>
<dbReference type="GO" id="GO:0008270">
    <property type="term" value="F:zinc ion binding"/>
    <property type="evidence" value="ECO:0007669"/>
    <property type="project" value="UniProtKB-KW"/>
</dbReference>
<dbReference type="Gene3D" id="1.20.120.1750">
    <property type="match status" value="1"/>
</dbReference>
<evidence type="ECO:0000313" key="12">
    <source>
        <dbReference type="Proteomes" id="UP000285405"/>
    </source>
</evidence>
<dbReference type="PROSITE" id="PS00518">
    <property type="entry name" value="ZF_RING_1"/>
    <property type="match status" value="1"/>
</dbReference>
<reference evidence="11 12" key="1">
    <citation type="journal article" date="2018" name="BMC Genomics">
        <title>Comparative genome analyses reveal sequence features reflecting distinct modes of host-adaptation between dicot and monocot powdery mildew.</title>
        <authorList>
            <person name="Wu Y."/>
            <person name="Ma X."/>
            <person name="Pan Z."/>
            <person name="Kale S.D."/>
            <person name="Song Y."/>
            <person name="King H."/>
            <person name="Zhang Q."/>
            <person name="Presley C."/>
            <person name="Deng X."/>
            <person name="Wei C.I."/>
            <person name="Xiao S."/>
        </authorList>
    </citation>
    <scope>NUCLEOTIDE SEQUENCE [LARGE SCALE GENOMIC DNA]</scope>
    <source>
        <strain evidence="11">UCSC1</strain>
    </source>
</reference>
<dbReference type="CDD" id="cd22584">
    <property type="entry name" value="Rcat_RBR_unk"/>
    <property type="match status" value="1"/>
</dbReference>
<evidence type="ECO:0000313" key="11">
    <source>
        <dbReference type="EMBL" id="RKF75188.1"/>
    </source>
</evidence>
<comment type="caution">
    <text evidence="11">The sequence shown here is derived from an EMBL/GenBank/DDBJ whole genome shotgun (WGS) entry which is preliminary data.</text>
</comment>
<keyword evidence="5" id="KW-0677">Repeat</keyword>
<organism evidence="11 12">
    <name type="scientific">Golovinomyces cichoracearum</name>
    <dbReference type="NCBI Taxonomy" id="62708"/>
    <lineage>
        <taxon>Eukaryota</taxon>
        <taxon>Fungi</taxon>
        <taxon>Dikarya</taxon>
        <taxon>Ascomycota</taxon>
        <taxon>Pezizomycotina</taxon>
        <taxon>Leotiomycetes</taxon>
        <taxon>Erysiphales</taxon>
        <taxon>Erysiphaceae</taxon>
        <taxon>Golovinomyces</taxon>
    </lineage>
</organism>
<dbReference type="SMART" id="SM00647">
    <property type="entry name" value="IBR"/>
    <property type="match status" value="1"/>
</dbReference>
<dbReference type="PROSITE" id="PS51873">
    <property type="entry name" value="TRIAD"/>
    <property type="match status" value="1"/>
</dbReference>
<feature type="compositionally biased region" description="Acidic residues" evidence="9">
    <location>
        <begin position="102"/>
        <end position="112"/>
    </location>
</feature>
<dbReference type="GO" id="GO:0016567">
    <property type="term" value="P:protein ubiquitination"/>
    <property type="evidence" value="ECO:0007669"/>
    <property type="project" value="InterPro"/>
</dbReference>
<dbReference type="AlphaFoldDB" id="A0A420IKW1"/>
<dbReference type="EMBL" id="MCBR01008054">
    <property type="protein sequence ID" value="RKF75188.1"/>
    <property type="molecule type" value="Genomic_DNA"/>
</dbReference>
<dbReference type="Pfam" id="PF01485">
    <property type="entry name" value="IBR"/>
    <property type="match status" value="2"/>
</dbReference>
<dbReference type="GO" id="GO:0061630">
    <property type="term" value="F:ubiquitin protein ligase activity"/>
    <property type="evidence" value="ECO:0007669"/>
    <property type="project" value="UniProtKB-EC"/>
</dbReference>
<evidence type="ECO:0000256" key="6">
    <source>
        <dbReference type="ARBA" id="ARBA00022771"/>
    </source>
</evidence>
<evidence type="ECO:0000256" key="3">
    <source>
        <dbReference type="ARBA" id="ARBA00022679"/>
    </source>
</evidence>
<dbReference type="PANTHER" id="PTHR11685">
    <property type="entry name" value="RBR FAMILY RING FINGER AND IBR DOMAIN-CONTAINING"/>
    <property type="match status" value="1"/>
</dbReference>
<proteinExistence type="predicted"/>
<evidence type="ECO:0000256" key="1">
    <source>
        <dbReference type="ARBA" id="ARBA00001798"/>
    </source>
</evidence>
<name>A0A420IKW1_9PEZI</name>
<keyword evidence="6" id="KW-0863">Zinc-finger</keyword>
<evidence type="ECO:0000256" key="5">
    <source>
        <dbReference type="ARBA" id="ARBA00022737"/>
    </source>
</evidence>
<evidence type="ECO:0000256" key="2">
    <source>
        <dbReference type="ARBA" id="ARBA00012251"/>
    </source>
</evidence>
<feature type="region of interest" description="Disordered" evidence="9">
    <location>
        <begin position="83"/>
        <end position="152"/>
    </location>
</feature>
<evidence type="ECO:0000259" key="10">
    <source>
        <dbReference type="PROSITE" id="PS51873"/>
    </source>
</evidence>
<sequence>MDFENSLDDASAALVYELQLQEMAELTEANLGQNEDGQLNDSQIALNAYRRDIELNYSILTARFMTNNNSRTDFINDNEDALEAEEDQSTHTTSQPSNRDEENPEEEQEQEVNEIAIVALPHDSSRINSKPGTTGNPSGNINNQSDSSIQAATEKSVETVIGECIACNEEFSSQELARVSCSHEYCRGCLSDLIQISLRDDGFYPPNCCKQPILLANFQMFLSPELVRLFDEKRIELESQDRTYCSNQTCSVFIQTGGIESDRAVCAQCGTLTCVTCKATFHDGDCPADIALHNVLELAKRQGWQRCFNCRRVIELEVGCNHMTCPCGTEFCYVCAERWKTCGCPQWDEDLLLARANDGQNHVELIAAEPELPIAIAMVNPLRDNCDHEEWRWMRGTFHCQECFGLLRNYIFECSHCTMRACNRCRRGMR</sequence>
<dbReference type="InterPro" id="IPR044066">
    <property type="entry name" value="TRIAD_supradom"/>
</dbReference>
<keyword evidence="8" id="KW-0862">Zinc</keyword>
<dbReference type="CDD" id="cd20335">
    <property type="entry name" value="BRcat_RBR"/>
    <property type="match status" value="1"/>
</dbReference>
<keyword evidence="7" id="KW-0833">Ubl conjugation pathway</keyword>
<dbReference type="InterPro" id="IPR002867">
    <property type="entry name" value="IBR_dom"/>
</dbReference>
<dbReference type="EC" id="2.3.2.31" evidence="2"/>
<comment type="catalytic activity">
    <reaction evidence="1">
        <text>[E2 ubiquitin-conjugating enzyme]-S-ubiquitinyl-L-cysteine + [acceptor protein]-L-lysine = [E2 ubiquitin-conjugating enzyme]-L-cysteine + [acceptor protein]-N(6)-ubiquitinyl-L-lysine.</text>
        <dbReference type="EC" id="2.3.2.31"/>
    </reaction>
</comment>
<keyword evidence="4" id="KW-0479">Metal-binding</keyword>
<feature type="domain" description="RING-type" evidence="10">
    <location>
        <begin position="160"/>
        <end position="348"/>
    </location>
</feature>
<dbReference type="SUPFAM" id="SSF57850">
    <property type="entry name" value="RING/U-box"/>
    <property type="match status" value="2"/>
</dbReference>
<dbReference type="Proteomes" id="UP000285405">
    <property type="component" value="Unassembled WGS sequence"/>
</dbReference>
<feature type="compositionally biased region" description="Polar residues" evidence="9">
    <location>
        <begin position="126"/>
        <end position="152"/>
    </location>
</feature>
<evidence type="ECO:0000256" key="4">
    <source>
        <dbReference type="ARBA" id="ARBA00022723"/>
    </source>
</evidence>
<evidence type="ECO:0000256" key="7">
    <source>
        <dbReference type="ARBA" id="ARBA00022786"/>
    </source>
</evidence>